<proteinExistence type="inferred from homology"/>
<dbReference type="AlphaFoldDB" id="A0A6N7W348"/>
<evidence type="ECO:0000256" key="2">
    <source>
        <dbReference type="ARBA" id="ARBA00023002"/>
    </source>
</evidence>
<keyword evidence="2" id="KW-0560">Oxidoreductase</keyword>
<gene>
    <name evidence="4" type="ORF">FX155_08540</name>
</gene>
<dbReference type="Pfam" id="PF00881">
    <property type="entry name" value="Nitroreductase"/>
    <property type="match status" value="2"/>
</dbReference>
<evidence type="ECO:0000313" key="5">
    <source>
        <dbReference type="Proteomes" id="UP000441455"/>
    </source>
</evidence>
<feature type="domain" description="Nitroreductase" evidence="3">
    <location>
        <begin position="65"/>
        <end position="144"/>
    </location>
</feature>
<dbReference type="EMBL" id="VULN01000012">
    <property type="protein sequence ID" value="MSS82636.1"/>
    <property type="molecule type" value="Genomic_DNA"/>
</dbReference>
<dbReference type="Proteomes" id="UP000441455">
    <property type="component" value="Unassembled WGS sequence"/>
</dbReference>
<protein>
    <submittedName>
        <fullName evidence="4">Nitroreductase family protein</fullName>
    </submittedName>
</protein>
<feature type="domain" description="Nitroreductase" evidence="3">
    <location>
        <begin position="6"/>
        <end position="58"/>
    </location>
</feature>
<dbReference type="PANTHER" id="PTHR43673:SF10">
    <property type="entry name" value="NADH DEHYDROGENASE_NAD(P)H NITROREDUCTASE XCC3605-RELATED"/>
    <property type="match status" value="1"/>
</dbReference>
<organism evidence="4 5">
    <name type="scientific">Acidaminococcus fermentans</name>
    <dbReference type="NCBI Taxonomy" id="905"/>
    <lineage>
        <taxon>Bacteria</taxon>
        <taxon>Bacillati</taxon>
        <taxon>Bacillota</taxon>
        <taxon>Negativicutes</taxon>
        <taxon>Acidaminococcales</taxon>
        <taxon>Acidaminococcaceae</taxon>
        <taxon>Acidaminococcus</taxon>
    </lineage>
</organism>
<evidence type="ECO:0000256" key="1">
    <source>
        <dbReference type="ARBA" id="ARBA00007118"/>
    </source>
</evidence>
<dbReference type="RefSeq" id="WP_022487862.1">
    <property type="nucleotide sequence ID" value="NZ_VULN01000012.1"/>
</dbReference>
<sequence length="164" mass="18698">MENLFHRISIRKYLNKPVEKEKILEILRAAMAAPSACNQRPWRFTVVTDREKIRELAAVSQYSVFAAAAPVILVISYRKDCLLPEFAPVDTSAALENLWIETDAQGLGGVWMGVYPRPERMAAVGKIAGLPAEEEAFAMFSLGYPGEETRKHDRFQEEWIRWIE</sequence>
<dbReference type="PANTHER" id="PTHR43673">
    <property type="entry name" value="NAD(P)H NITROREDUCTASE YDGI-RELATED"/>
    <property type="match status" value="1"/>
</dbReference>
<comment type="similarity">
    <text evidence="1">Belongs to the nitroreductase family.</text>
</comment>
<dbReference type="SUPFAM" id="SSF55469">
    <property type="entry name" value="FMN-dependent nitroreductase-like"/>
    <property type="match status" value="1"/>
</dbReference>
<dbReference type="InterPro" id="IPR000415">
    <property type="entry name" value="Nitroreductase-like"/>
</dbReference>
<reference evidence="4 5" key="1">
    <citation type="submission" date="2019-08" db="EMBL/GenBank/DDBJ databases">
        <title>In-depth cultivation of the pig gut microbiome towards novel bacterial diversity and tailored functional studies.</title>
        <authorList>
            <person name="Wylensek D."/>
            <person name="Hitch T.C.A."/>
            <person name="Clavel T."/>
        </authorList>
    </citation>
    <scope>NUCLEOTIDE SEQUENCE [LARGE SCALE GENOMIC DNA]</scope>
    <source>
        <strain evidence="4 5">WCA-389-WT-5B</strain>
    </source>
</reference>
<dbReference type="InterPro" id="IPR029479">
    <property type="entry name" value="Nitroreductase"/>
</dbReference>
<accession>A0A6N7W348</accession>
<comment type="caution">
    <text evidence="4">The sequence shown here is derived from an EMBL/GenBank/DDBJ whole genome shotgun (WGS) entry which is preliminary data.</text>
</comment>
<dbReference type="Gene3D" id="3.40.109.10">
    <property type="entry name" value="NADH Oxidase"/>
    <property type="match status" value="1"/>
</dbReference>
<dbReference type="OrthoDB" id="9783470at2"/>
<name>A0A6N7W348_ACIFE</name>
<evidence type="ECO:0000313" key="4">
    <source>
        <dbReference type="EMBL" id="MSS82636.1"/>
    </source>
</evidence>
<dbReference type="GO" id="GO:0016491">
    <property type="term" value="F:oxidoreductase activity"/>
    <property type="evidence" value="ECO:0007669"/>
    <property type="project" value="UniProtKB-KW"/>
</dbReference>
<evidence type="ECO:0000259" key="3">
    <source>
        <dbReference type="Pfam" id="PF00881"/>
    </source>
</evidence>